<dbReference type="EMBL" id="BONO01000010">
    <property type="protein sequence ID" value="GIG36261.1"/>
    <property type="molecule type" value="Genomic_DNA"/>
</dbReference>
<gene>
    <name evidence="3" type="ORF">Cpa01nite_16420</name>
</gene>
<keyword evidence="4" id="KW-1185">Reference proteome</keyword>
<evidence type="ECO:0000313" key="3">
    <source>
        <dbReference type="EMBL" id="GIG36261.1"/>
    </source>
</evidence>
<dbReference type="Proteomes" id="UP000642125">
    <property type="component" value="Unassembled WGS sequence"/>
</dbReference>
<name>A0A919P906_9CELL</name>
<organism evidence="3 4">
    <name type="scientific">Cellulomonas pakistanensis</name>
    <dbReference type="NCBI Taxonomy" id="992287"/>
    <lineage>
        <taxon>Bacteria</taxon>
        <taxon>Bacillati</taxon>
        <taxon>Actinomycetota</taxon>
        <taxon>Actinomycetes</taxon>
        <taxon>Micrococcales</taxon>
        <taxon>Cellulomonadaceae</taxon>
        <taxon>Cellulomonas</taxon>
    </lineage>
</organism>
<comment type="caution">
    <text evidence="3">The sequence shown here is derived from an EMBL/GenBank/DDBJ whole genome shotgun (WGS) entry which is preliminary data.</text>
</comment>
<proteinExistence type="predicted"/>
<dbReference type="AlphaFoldDB" id="A0A919P906"/>
<accession>A0A919P906</accession>
<dbReference type="InterPro" id="IPR049082">
    <property type="entry name" value="T7SS_signal"/>
</dbReference>
<evidence type="ECO:0000313" key="4">
    <source>
        <dbReference type="Proteomes" id="UP000642125"/>
    </source>
</evidence>
<dbReference type="RefSeq" id="WP_373307363.1">
    <property type="nucleotide sequence ID" value="NZ_BONO01000010.1"/>
</dbReference>
<sequence length="459" mass="48562">MIAASLGQTSNPEELVLGSVATVQRDADDLVRQAESIESTGTSIGSRTVAQWEGTAADGYADRRDELARRLSAVGQVYRFAADALSSYADVLAWGQGRAAYAVELWDRGARQSLEAARQPGRVVLGDRVVGNAMPPTSASDPGLAVKQQAQAVLTDARSVVAAAGDATAAVLSQLSEGLPDGKWHASSFAGGVWSWLKGIVSMAWDFSLVRVVVDPDGAATSAVAVWDSATGAYRLITEDPIGSVDVLADGQTRRDDPARWWGQLAPDIALTAVGGAGVAARVASGARAGHRIEESMVVTERVTVGRTGYTADELMTPTPGDGPMSFQFKDTWSTDQLRNASEHLDLANAARLRGELAPDGRVSTAGELRDAADYAARQERLRAERAGDPYGDQVAGHGPDTTWTGQPEPPFWQRQDSSVNSSFGAQARGFPLGSTPTIFEGRLPDGTLIRGSWDWSPQ</sequence>
<evidence type="ECO:0000256" key="1">
    <source>
        <dbReference type="SAM" id="MobiDB-lite"/>
    </source>
</evidence>
<feature type="region of interest" description="Disordered" evidence="1">
    <location>
        <begin position="384"/>
        <end position="423"/>
    </location>
</feature>
<protein>
    <recommendedName>
        <fullName evidence="2">Putative T7SS secretion signal domain-containing protein</fullName>
    </recommendedName>
</protein>
<dbReference type="Pfam" id="PF21725">
    <property type="entry name" value="T7SS_signal"/>
    <property type="match status" value="1"/>
</dbReference>
<reference evidence="3" key="1">
    <citation type="submission" date="2021-01" db="EMBL/GenBank/DDBJ databases">
        <title>Whole genome shotgun sequence of Cellulomonas pakistanensis NBRC 110800.</title>
        <authorList>
            <person name="Komaki H."/>
            <person name="Tamura T."/>
        </authorList>
    </citation>
    <scope>NUCLEOTIDE SEQUENCE</scope>
    <source>
        <strain evidence="3">NBRC 110800</strain>
    </source>
</reference>
<feature type="domain" description="Putative T7SS secretion signal" evidence="2">
    <location>
        <begin position="5"/>
        <end position="174"/>
    </location>
</feature>
<evidence type="ECO:0000259" key="2">
    <source>
        <dbReference type="Pfam" id="PF21725"/>
    </source>
</evidence>